<keyword evidence="6" id="KW-0032">Aminotransferase</keyword>
<name>A0ABZ1YUJ7_9NOCA</name>
<comment type="catalytic activity">
    <reaction evidence="4">
        <text>6-carboxyhexanoyl-[ACP] + L-alanine + H(+) = (8S)-8-amino-7-oxononanoate + holo-[ACP] + CO2</text>
        <dbReference type="Rhea" id="RHEA:42288"/>
        <dbReference type="Rhea" id="RHEA-COMP:9685"/>
        <dbReference type="Rhea" id="RHEA-COMP:9955"/>
        <dbReference type="ChEBI" id="CHEBI:15378"/>
        <dbReference type="ChEBI" id="CHEBI:16526"/>
        <dbReference type="ChEBI" id="CHEBI:57972"/>
        <dbReference type="ChEBI" id="CHEBI:64479"/>
        <dbReference type="ChEBI" id="CHEBI:78846"/>
        <dbReference type="ChEBI" id="CHEBI:149468"/>
        <dbReference type="EC" id="2.3.1.47"/>
    </reaction>
</comment>
<accession>A0ABZ1YUJ7</accession>
<gene>
    <name evidence="6" type="ORF">OG563_00600</name>
</gene>
<dbReference type="SUPFAM" id="SSF53383">
    <property type="entry name" value="PLP-dependent transferases"/>
    <property type="match status" value="1"/>
</dbReference>
<dbReference type="EC" id="2.3.1.47" evidence="2"/>
<proteinExistence type="predicted"/>
<keyword evidence="3" id="KW-0808">Transferase</keyword>
<dbReference type="EMBL" id="CP109441">
    <property type="protein sequence ID" value="WUV46798.1"/>
    <property type="molecule type" value="Genomic_DNA"/>
</dbReference>
<dbReference type="InterPro" id="IPR015421">
    <property type="entry name" value="PyrdxlP-dep_Trfase_major"/>
</dbReference>
<dbReference type="GO" id="GO:0008483">
    <property type="term" value="F:transaminase activity"/>
    <property type="evidence" value="ECO:0007669"/>
    <property type="project" value="UniProtKB-KW"/>
</dbReference>
<evidence type="ECO:0000313" key="6">
    <source>
        <dbReference type="EMBL" id="WUV46798.1"/>
    </source>
</evidence>
<evidence type="ECO:0000256" key="1">
    <source>
        <dbReference type="ARBA" id="ARBA00001933"/>
    </source>
</evidence>
<dbReference type="PANTHER" id="PTHR13693:SF3">
    <property type="entry name" value="LD36009P"/>
    <property type="match status" value="1"/>
</dbReference>
<evidence type="ECO:0000313" key="7">
    <source>
        <dbReference type="Proteomes" id="UP001432062"/>
    </source>
</evidence>
<organism evidence="6 7">
    <name type="scientific">Nocardia vinacea</name>
    <dbReference type="NCBI Taxonomy" id="96468"/>
    <lineage>
        <taxon>Bacteria</taxon>
        <taxon>Bacillati</taxon>
        <taxon>Actinomycetota</taxon>
        <taxon>Actinomycetes</taxon>
        <taxon>Mycobacteriales</taxon>
        <taxon>Nocardiaceae</taxon>
        <taxon>Nocardia</taxon>
    </lineage>
</organism>
<evidence type="ECO:0000256" key="3">
    <source>
        <dbReference type="ARBA" id="ARBA00022679"/>
    </source>
</evidence>
<reference evidence="6" key="1">
    <citation type="submission" date="2022-10" db="EMBL/GenBank/DDBJ databases">
        <title>The complete genomes of actinobacterial strains from the NBC collection.</title>
        <authorList>
            <person name="Joergensen T.S."/>
            <person name="Alvarez Arevalo M."/>
            <person name="Sterndorff E.B."/>
            <person name="Faurdal D."/>
            <person name="Vuksanovic O."/>
            <person name="Mourched A.-S."/>
            <person name="Charusanti P."/>
            <person name="Shaw S."/>
            <person name="Blin K."/>
            <person name="Weber T."/>
        </authorList>
    </citation>
    <scope>NUCLEOTIDE SEQUENCE</scope>
    <source>
        <strain evidence="6">NBC_01482</strain>
    </source>
</reference>
<evidence type="ECO:0000256" key="2">
    <source>
        <dbReference type="ARBA" id="ARBA00013187"/>
    </source>
</evidence>
<dbReference type="Proteomes" id="UP001432062">
    <property type="component" value="Chromosome"/>
</dbReference>
<comment type="cofactor">
    <cofactor evidence="1">
        <name>pyridoxal 5'-phosphate</name>
        <dbReference type="ChEBI" id="CHEBI:597326"/>
    </cofactor>
</comment>
<dbReference type="Gene3D" id="3.40.640.10">
    <property type="entry name" value="Type I PLP-dependent aspartate aminotransferase-like (Major domain)"/>
    <property type="match status" value="1"/>
</dbReference>
<feature type="domain" description="Aminotransferase class I/classII large" evidence="5">
    <location>
        <begin position="74"/>
        <end position="418"/>
    </location>
</feature>
<dbReference type="PANTHER" id="PTHR13693">
    <property type="entry name" value="CLASS II AMINOTRANSFERASE/8-AMINO-7-OXONONANOATE SYNTHASE"/>
    <property type="match status" value="1"/>
</dbReference>
<keyword evidence="7" id="KW-1185">Reference proteome</keyword>
<dbReference type="RefSeq" id="WP_327099714.1">
    <property type="nucleotide sequence ID" value="NZ_CP109149.1"/>
</dbReference>
<sequence>MTSTAAAPHETAHGENFSLEHYLDPAAHTFEQRFEEFRPYVANARGTGFVLREITGPAGPVVQVRDPDGGAVRDLIMLGSNNYLGLGNEPEIVEAAVRAVREFGVGHGGPPLLNGTTSVHRRLEERLAETKGCESALVFSSGYAANVGWVTGLLRKGDILLYDEQSHASLYDGIQLGRVRSMAFEHNDLRHLRHRLMQIRWRNPGANIVVAVEGVYSMDGDIAPLPEIRALCDSFGAWLAIDDAHGTGVLGTNGHGTAEHFGMGAGSVELYMGTFSKVFATTGGFVAGSKDLVDTLRFFARSYMFSASLAPAVVASVLAAIDFIDAHPERVRQLHDNVDYFVRELRRMGFAVDPQTAIIPILVPQHLAVAEVVAALHAEGVFVNGVEFPAVPREQQRLRVSMMATLSRDQLDFALEKISAVARRFAFHPEQIGTIEEGIR</sequence>
<protein>
    <recommendedName>
        <fullName evidence="2">8-amino-7-oxononanoate synthase</fullName>
        <ecNumber evidence="2">2.3.1.47</ecNumber>
    </recommendedName>
</protein>
<evidence type="ECO:0000256" key="4">
    <source>
        <dbReference type="ARBA" id="ARBA00047715"/>
    </source>
</evidence>
<dbReference type="InterPro" id="IPR004839">
    <property type="entry name" value="Aminotransferase_I/II_large"/>
</dbReference>
<dbReference type="InterPro" id="IPR015422">
    <property type="entry name" value="PyrdxlP-dep_Trfase_small"/>
</dbReference>
<dbReference type="Gene3D" id="3.90.1150.10">
    <property type="entry name" value="Aspartate Aminotransferase, domain 1"/>
    <property type="match status" value="1"/>
</dbReference>
<dbReference type="InterPro" id="IPR050087">
    <property type="entry name" value="AON_synthase_class-II"/>
</dbReference>
<evidence type="ECO:0000259" key="5">
    <source>
        <dbReference type="Pfam" id="PF00155"/>
    </source>
</evidence>
<dbReference type="Pfam" id="PF00155">
    <property type="entry name" value="Aminotran_1_2"/>
    <property type="match status" value="1"/>
</dbReference>
<dbReference type="InterPro" id="IPR015424">
    <property type="entry name" value="PyrdxlP-dep_Trfase"/>
</dbReference>